<feature type="region of interest" description="Disordered" evidence="2">
    <location>
        <begin position="638"/>
        <end position="667"/>
    </location>
</feature>
<dbReference type="InterPro" id="IPR025946">
    <property type="entry name" value="CABIT_dom"/>
</dbReference>
<proteinExistence type="predicted"/>
<dbReference type="Pfam" id="PF12736">
    <property type="entry name" value="CABIT"/>
    <property type="match status" value="1"/>
</dbReference>
<evidence type="ECO:0000313" key="4">
    <source>
        <dbReference type="Proteomes" id="UP000694941"/>
    </source>
</evidence>
<evidence type="ECO:0000259" key="3">
    <source>
        <dbReference type="Pfam" id="PF12736"/>
    </source>
</evidence>
<gene>
    <name evidence="5" type="primary">LOC111086339</name>
</gene>
<dbReference type="RefSeq" id="XP_022244493.1">
    <property type="nucleotide sequence ID" value="XM_022388785.1"/>
</dbReference>
<organism evidence="4 5">
    <name type="scientific">Limulus polyphemus</name>
    <name type="common">Atlantic horseshoe crab</name>
    <dbReference type="NCBI Taxonomy" id="6850"/>
    <lineage>
        <taxon>Eukaryota</taxon>
        <taxon>Metazoa</taxon>
        <taxon>Ecdysozoa</taxon>
        <taxon>Arthropoda</taxon>
        <taxon>Chelicerata</taxon>
        <taxon>Merostomata</taxon>
        <taxon>Xiphosura</taxon>
        <taxon>Limulidae</taxon>
        <taxon>Limulus</taxon>
    </lineage>
</organism>
<dbReference type="InterPro" id="IPR052281">
    <property type="entry name" value="GAREM"/>
</dbReference>
<evidence type="ECO:0000256" key="2">
    <source>
        <dbReference type="SAM" id="MobiDB-lite"/>
    </source>
</evidence>
<dbReference type="PANTHER" id="PTHR14454">
    <property type="entry name" value="GRB2-ASSOCIATED AND REGULATOR OF MAPK PROTEIN FAMILY MEMBER"/>
    <property type="match status" value="1"/>
</dbReference>
<dbReference type="Proteomes" id="UP000694941">
    <property type="component" value="Unplaced"/>
</dbReference>
<keyword evidence="4" id="KW-1185">Reference proteome</keyword>
<reference evidence="5" key="1">
    <citation type="submission" date="2025-08" db="UniProtKB">
        <authorList>
            <consortium name="RefSeq"/>
        </authorList>
    </citation>
    <scope>IDENTIFICATION</scope>
    <source>
        <tissue evidence="5">Muscle</tissue>
    </source>
</reference>
<protein>
    <submittedName>
        <fullName evidence="5">Uncharacterized protein LOC111086339</fullName>
    </submittedName>
</protein>
<evidence type="ECO:0000313" key="5">
    <source>
        <dbReference type="RefSeq" id="XP_022244493.1"/>
    </source>
</evidence>
<sequence>MVSSDASAVLSVIKWGNEGHYLKEFTQKFSLPQVAKIIKGQYQNVGVPTLTCPSLNQLVYIASSGQKVRVEAQCVKFKDNHGVVTLGPKLAIPDSYDGWFEILSEDGRAVRCLESVAELTRVFPKTCLVRESVKAYLSRSEDPDIISDKTRTVAEGATLVLINELLMPLPRGKGSGRFLCCFTSRGETIYLGLEQKGKFSPIAGGENISGVHSIKNLLSKRLPLMVRLVYGKPPSGFKSNFIPVMRLCSLFEEDCVLVLPLLKDFNAISLPVNLPLKLQAPRNVESLIKLREYSRLSEKCNKMIQETSNTIQVIDSTLKKEYRIEKLLHRPYFHNHKFSKHIRSIPLIKRRFSDPMCEETTKTLVPWTRDVSVPGENVGAKEYEIKYPDNHQHYEDYYDEIDQIYDYVRGFAPLPNRLKADFKTKDYASLEISTTPKFLNSTVHPNHFQHSSPQTETIDFPVEKEKPEPPPIETIPIRKLSVSTESPQHTAQKITVSIVNKASPKMRGNSLASKDTSPEEHIYEKIGNRNGEGKNTPIYHTRAPVRSYSAGKIYIASGNHSTYNNKIFIKSPSQQKYFQKNRLFKSTKTSPSKDNVMPLQRTARAKTCRTSKSLTTSPLFHIRYKSLTNLVADFNNTLDSSNSGGQTSSGSAGSKEKDFKPRSRKLPRPKSMTNLFWDVHNLDSCNKYNLIHNEMSSKIENRKFIFARESSNPKLIHTTQHKRIGTLYL</sequence>
<evidence type="ECO:0000256" key="1">
    <source>
        <dbReference type="ARBA" id="ARBA00022553"/>
    </source>
</evidence>
<dbReference type="PANTHER" id="PTHR14454:SF11">
    <property type="entry name" value="SERRANO, ISOFORM F"/>
    <property type="match status" value="1"/>
</dbReference>
<accession>A0ABM1SLI7</accession>
<feature type="domain" description="CABIT" evidence="3">
    <location>
        <begin position="31"/>
        <end position="284"/>
    </location>
</feature>
<feature type="compositionally biased region" description="Low complexity" evidence="2">
    <location>
        <begin position="640"/>
        <end position="653"/>
    </location>
</feature>
<dbReference type="GeneID" id="111086339"/>
<name>A0ABM1SLI7_LIMPO</name>
<keyword evidence="1" id="KW-0597">Phosphoprotein</keyword>